<name>A0ABS6WS05_9HYPH</name>
<dbReference type="RefSeq" id="WP_219203052.1">
    <property type="nucleotide sequence ID" value="NZ_JAHWQX010000004.1"/>
</dbReference>
<keyword evidence="3" id="KW-1185">Reference proteome</keyword>
<dbReference type="PANTHER" id="PTHR11240:SF22">
    <property type="entry name" value="RIBONUCLEASE T2"/>
    <property type="match status" value="1"/>
</dbReference>
<sequence>MTRWRRLLSGAVMTLAAVAGAAFLVQQPQPDSAPGPVTASIAAETVPLGTGFDFYVLALSWSPSYCLAEGRGRRDSQQCGQDADFGFIVHGLWPQFEAGYPQYCPTRQPDRVPARLGQELQALTPSMGLIGHMWRKHGSCSGLSQEQYFDVVRAAAERVRVPERFRGASADMTLSAQAAEELFIAANPGLRRDGIAAVCESGRLREVRVCLTHELQFRSCAAVDRSGCRASRLTVPQP</sequence>
<dbReference type="EMBL" id="JAHWQX010000004">
    <property type="protein sequence ID" value="MBW3098734.1"/>
    <property type="molecule type" value="Genomic_DNA"/>
</dbReference>
<dbReference type="PROSITE" id="PS00530">
    <property type="entry name" value="RNASE_T2_1"/>
    <property type="match status" value="1"/>
</dbReference>
<feature type="chain" id="PRO_5046506325" evidence="1">
    <location>
        <begin position="22"/>
        <end position="238"/>
    </location>
</feature>
<dbReference type="InterPro" id="IPR001568">
    <property type="entry name" value="RNase_T2-like"/>
</dbReference>
<evidence type="ECO:0000256" key="1">
    <source>
        <dbReference type="SAM" id="SignalP"/>
    </source>
</evidence>
<dbReference type="Pfam" id="PF00445">
    <property type="entry name" value="Ribonuclease_T2"/>
    <property type="match status" value="1"/>
</dbReference>
<proteinExistence type="predicted"/>
<dbReference type="CDD" id="cd01062">
    <property type="entry name" value="RNase_T2_prok"/>
    <property type="match status" value="1"/>
</dbReference>
<evidence type="ECO:0000313" key="3">
    <source>
        <dbReference type="Proteomes" id="UP001430804"/>
    </source>
</evidence>
<dbReference type="PANTHER" id="PTHR11240">
    <property type="entry name" value="RIBONUCLEASE T2"/>
    <property type="match status" value="1"/>
</dbReference>
<protein>
    <submittedName>
        <fullName evidence="2">Ribonuclease</fullName>
    </submittedName>
</protein>
<dbReference type="InterPro" id="IPR018188">
    <property type="entry name" value="RNase_T2_His_AS_1"/>
</dbReference>
<gene>
    <name evidence="2" type="ORF">KY465_15725</name>
</gene>
<accession>A0ABS6WS05</accession>
<reference evidence="2" key="1">
    <citation type="submission" date="2021-07" db="EMBL/GenBank/DDBJ databases">
        <title>Pseudohoeflea marina sp. nov. a polyhydroxyalcanoate-producing bacterium.</title>
        <authorList>
            <person name="Zheng W."/>
            <person name="Yu S."/>
            <person name="Huang Y."/>
        </authorList>
    </citation>
    <scope>NUCLEOTIDE SEQUENCE</scope>
    <source>
        <strain evidence="2">DP4N28-3</strain>
    </source>
</reference>
<dbReference type="Proteomes" id="UP001430804">
    <property type="component" value="Unassembled WGS sequence"/>
</dbReference>
<dbReference type="InterPro" id="IPR039378">
    <property type="entry name" value="RNase_T2_prok"/>
</dbReference>
<evidence type="ECO:0000313" key="2">
    <source>
        <dbReference type="EMBL" id="MBW3098734.1"/>
    </source>
</evidence>
<feature type="signal peptide" evidence="1">
    <location>
        <begin position="1"/>
        <end position="21"/>
    </location>
</feature>
<comment type="caution">
    <text evidence="2">The sequence shown here is derived from an EMBL/GenBank/DDBJ whole genome shotgun (WGS) entry which is preliminary data.</text>
</comment>
<keyword evidence="1" id="KW-0732">Signal</keyword>
<organism evidence="2 3">
    <name type="scientific">Pseudohoeflea coraliihabitans</name>
    <dbReference type="NCBI Taxonomy" id="2860393"/>
    <lineage>
        <taxon>Bacteria</taxon>
        <taxon>Pseudomonadati</taxon>
        <taxon>Pseudomonadota</taxon>
        <taxon>Alphaproteobacteria</taxon>
        <taxon>Hyphomicrobiales</taxon>
        <taxon>Rhizobiaceae</taxon>
        <taxon>Pseudohoeflea</taxon>
    </lineage>
</organism>